<dbReference type="GO" id="GO:0005737">
    <property type="term" value="C:cytoplasm"/>
    <property type="evidence" value="ECO:0007669"/>
    <property type="project" value="TreeGrafter"/>
</dbReference>
<name>A0A8J5UMA1_9ASCO</name>
<dbReference type="AlphaFoldDB" id="A0A8J5UMA1"/>
<protein>
    <recommendedName>
        <fullName evidence="5">FAD/NAD(P)-binding domain-containing protein</fullName>
    </recommendedName>
</protein>
<evidence type="ECO:0000313" key="6">
    <source>
        <dbReference type="EMBL" id="KAG7663166.1"/>
    </source>
</evidence>
<dbReference type="GO" id="GO:0004174">
    <property type="term" value="F:electron-transferring-flavoprotein dehydrogenase activity"/>
    <property type="evidence" value="ECO:0007669"/>
    <property type="project" value="TreeGrafter"/>
</dbReference>
<keyword evidence="4" id="KW-0560">Oxidoreductase</keyword>
<dbReference type="EMBL" id="JAGSYN010000144">
    <property type="protein sequence ID" value="KAG7663166.1"/>
    <property type="molecule type" value="Genomic_DNA"/>
</dbReference>
<feature type="domain" description="FAD/NAD(P)-binding" evidence="5">
    <location>
        <begin position="7"/>
        <end position="287"/>
    </location>
</feature>
<keyword evidence="3" id="KW-0274">FAD</keyword>
<evidence type="ECO:0000256" key="4">
    <source>
        <dbReference type="ARBA" id="ARBA00023002"/>
    </source>
</evidence>
<keyword evidence="7" id="KW-1185">Reference proteome</keyword>
<keyword evidence="2" id="KW-0285">Flavoprotein</keyword>
<dbReference type="RefSeq" id="XP_049263398.1">
    <property type="nucleotide sequence ID" value="XM_049407190.1"/>
</dbReference>
<dbReference type="GO" id="GO:0050660">
    <property type="term" value="F:flavin adenine dinucleotide binding"/>
    <property type="evidence" value="ECO:0007669"/>
    <property type="project" value="TreeGrafter"/>
</dbReference>
<dbReference type="InterPro" id="IPR023753">
    <property type="entry name" value="FAD/NAD-binding_dom"/>
</dbReference>
<evidence type="ECO:0000256" key="3">
    <source>
        <dbReference type="ARBA" id="ARBA00022827"/>
    </source>
</evidence>
<evidence type="ECO:0000313" key="7">
    <source>
        <dbReference type="Proteomes" id="UP000694255"/>
    </source>
</evidence>
<sequence>MTNNTKRVIILGASYAGILALRTLLSRKNPANLELVIRIISPNDHTYFNMSSPRLLVEPDSINKVVFSLQDLISKLKVNSKHKVEYVQGSVKNVDLDNRQVDLHKSESSLNYDYLMVATGTRSDCLALKLDNLLDHSYSINAVKRLSEDIKHAESIAVVGAGITGVEVIAELSSNYGKTTTFDLYTGNEHLLPELKECHRRQVVERLTNFGVSIINNEKVKVSKDSKSVIFKDGTVKEYSLVIPTFRNIPNTEFLPGKVLAASGYVYTDKHLRLEKYHNVICLGDILEMGASSCVDLVYAQKSVLESTVDYEIFEQKSVKLKTHKKYEPSYQFVIPLGKDGGVGVAYGICLPNFLVRYAKAKDYFIPKAKEVFG</sequence>
<dbReference type="GeneID" id="73470145"/>
<comment type="caution">
    <text evidence="6">The sequence shown here is derived from an EMBL/GenBank/DDBJ whole genome shotgun (WGS) entry which is preliminary data.</text>
</comment>
<reference evidence="6 7" key="1">
    <citation type="journal article" date="2021" name="DNA Res.">
        <title>Genome analysis of Candida subhashii reveals its hybrid nature and dual mitochondrial genome conformations.</title>
        <authorList>
            <person name="Mixao V."/>
            <person name="Hegedusova E."/>
            <person name="Saus E."/>
            <person name="Pryszcz L.P."/>
            <person name="Cillingova A."/>
            <person name="Nosek J."/>
            <person name="Gabaldon T."/>
        </authorList>
    </citation>
    <scope>NUCLEOTIDE SEQUENCE [LARGE SCALE GENOMIC DNA]</scope>
    <source>
        <strain evidence="6 7">CBS 10753</strain>
    </source>
</reference>
<organism evidence="6 7">
    <name type="scientific">[Candida] subhashii</name>
    <dbReference type="NCBI Taxonomy" id="561895"/>
    <lineage>
        <taxon>Eukaryota</taxon>
        <taxon>Fungi</taxon>
        <taxon>Dikarya</taxon>
        <taxon>Ascomycota</taxon>
        <taxon>Saccharomycotina</taxon>
        <taxon>Pichiomycetes</taxon>
        <taxon>Debaryomycetaceae</taxon>
        <taxon>Spathaspora</taxon>
    </lineage>
</organism>
<dbReference type="Pfam" id="PF07992">
    <property type="entry name" value="Pyr_redox_2"/>
    <property type="match status" value="1"/>
</dbReference>
<dbReference type="Proteomes" id="UP000694255">
    <property type="component" value="Unassembled WGS sequence"/>
</dbReference>
<dbReference type="OrthoDB" id="202203at2759"/>
<evidence type="ECO:0000256" key="1">
    <source>
        <dbReference type="ARBA" id="ARBA00006442"/>
    </source>
</evidence>
<proteinExistence type="inferred from homology"/>
<evidence type="ECO:0000259" key="5">
    <source>
        <dbReference type="Pfam" id="PF07992"/>
    </source>
</evidence>
<dbReference type="PANTHER" id="PTHR43735">
    <property type="entry name" value="APOPTOSIS-INDUCING FACTOR 1"/>
    <property type="match status" value="1"/>
</dbReference>
<dbReference type="PANTHER" id="PTHR43735:SF3">
    <property type="entry name" value="FERROPTOSIS SUPPRESSOR PROTEIN 1"/>
    <property type="match status" value="1"/>
</dbReference>
<accession>A0A8J5UMA1</accession>
<comment type="similarity">
    <text evidence="1">Belongs to the FAD-dependent oxidoreductase family.</text>
</comment>
<evidence type="ECO:0000256" key="2">
    <source>
        <dbReference type="ARBA" id="ARBA00022630"/>
    </source>
</evidence>
<gene>
    <name evidence="6" type="ORF">J8A68_003344</name>
</gene>